<dbReference type="GO" id="GO:0016887">
    <property type="term" value="F:ATP hydrolysis activity"/>
    <property type="evidence" value="ECO:0007669"/>
    <property type="project" value="InterPro"/>
</dbReference>
<gene>
    <name evidence="4" type="ORF">EHS24_008356</name>
</gene>
<proteinExistence type="predicted"/>
<dbReference type="InterPro" id="IPR027417">
    <property type="entry name" value="P-loop_NTPase"/>
</dbReference>
<name>A0A427XQ27_9TREE</name>
<dbReference type="GO" id="GO:0005524">
    <property type="term" value="F:ATP binding"/>
    <property type="evidence" value="ECO:0007669"/>
    <property type="project" value="UniProtKB-KW"/>
</dbReference>
<dbReference type="SMART" id="SM00382">
    <property type="entry name" value="AAA"/>
    <property type="match status" value="1"/>
</dbReference>
<dbReference type="AlphaFoldDB" id="A0A427XQ27"/>
<keyword evidence="1" id="KW-0547">Nucleotide-binding</keyword>
<dbReference type="OrthoDB" id="6593433at2759"/>
<dbReference type="STRING" id="105984.A0A427XQ27"/>
<evidence type="ECO:0000256" key="2">
    <source>
        <dbReference type="ARBA" id="ARBA00022840"/>
    </source>
</evidence>
<evidence type="ECO:0000256" key="1">
    <source>
        <dbReference type="ARBA" id="ARBA00022741"/>
    </source>
</evidence>
<evidence type="ECO:0000313" key="5">
    <source>
        <dbReference type="Proteomes" id="UP000279236"/>
    </source>
</evidence>
<dbReference type="Gene3D" id="3.40.50.300">
    <property type="entry name" value="P-loop containing nucleotide triphosphate hydrolases"/>
    <property type="match status" value="1"/>
</dbReference>
<evidence type="ECO:0000313" key="4">
    <source>
        <dbReference type="EMBL" id="RSH80927.1"/>
    </source>
</evidence>
<dbReference type="PROSITE" id="PS50893">
    <property type="entry name" value="ABC_TRANSPORTER_2"/>
    <property type="match status" value="1"/>
</dbReference>
<reference evidence="4 5" key="1">
    <citation type="submission" date="2018-11" db="EMBL/GenBank/DDBJ databases">
        <title>Genome sequence of Apiotrichum porosum DSM 27194.</title>
        <authorList>
            <person name="Aliyu H."/>
            <person name="Gorte O."/>
            <person name="Ochsenreither K."/>
        </authorList>
    </citation>
    <scope>NUCLEOTIDE SEQUENCE [LARGE SCALE GENOMIC DNA]</scope>
    <source>
        <strain evidence="4 5">DSM 27194</strain>
    </source>
</reference>
<protein>
    <recommendedName>
        <fullName evidence="3">ABC transporter domain-containing protein</fullName>
    </recommendedName>
</protein>
<keyword evidence="2" id="KW-0067">ATP-binding</keyword>
<dbReference type="Pfam" id="PF00005">
    <property type="entry name" value="ABC_tran"/>
    <property type="match status" value="1"/>
</dbReference>
<dbReference type="InterPro" id="IPR003593">
    <property type="entry name" value="AAA+_ATPase"/>
</dbReference>
<comment type="caution">
    <text evidence="4">The sequence shown here is derived from an EMBL/GenBank/DDBJ whole genome shotgun (WGS) entry which is preliminary data.</text>
</comment>
<evidence type="ECO:0000259" key="3">
    <source>
        <dbReference type="PROSITE" id="PS50893"/>
    </source>
</evidence>
<keyword evidence="5" id="KW-1185">Reference proteome</keyword>
<dbReference type="PANTHER" id="PTHR43119:SF1">
    <property type="entry name" value="ABC TRANSPORTER DOMAIN-CONTAINING PROTEIN"/>
    <property type="match status" value="1"/>
</dbReference>
<dbReference type="InterPro" id="IPR017871">
    <property type="entry name" value="ABC_transporter-like_CS"/>
</dbReference>
<dbReference type="PROSITE" id="PS00211">
    <property type="entry name" value="ABC_TRANSPORTER_1"/>
    <property type="match status" value="1"/>
</dbReference>
<sequence length="241" mass="26257">MGPLLEVHDLTLRRDDGTGSAILNDFNLQVEDGEVVILKGPSGCGKTTLLKCIAELNVYQQGEILLEGKKSTSYGIPNYRTLVQYVPQRPSLLPGTPLQFLERLQSFASRKVRAAELDGKVNKGPTPFELADEWDIDRVLWTRDWGTLSGGESQRIAMAVAVGMGGAEVLLLDEPTSALDEVSTKKVERTLLSMLPPAPRGASAGSDIPRRGNGPKALIWITHSPEQSERVGTRVVDFSHL</sequence>
<dbReference type="GeneID" id="39592899"/>
<organism evidence="4 5">
    <name type="scientific">Apiotrichum porosum</name>
    <dbReference type="NCBI Taxonomy" id="105984"/>
    <lineage>
        <taxon>Eukaryota</taxon>
        <taxon>Fungi</taxon>
        <taxon>Dikarya</taxon>
        <taxon>Basidiomycota</taxon>
        <taxon>Agaricomycotina</taxon>
        <taxon>Tremellomycetes</taxon>
        <taxon>Trichosporonales</taxon>
        <taxon>Trichosporonaceae</taxon>
        <taxon>Apiotrichum</taxon>
    </lineage>
</organism>
<accession>A0A427XQ27</accession>
<dbReference type="SUPFAM" id="SSF52540">
    <property type="entry name" value="P-loop containing nucleoside triphosphate hydrolases"/>
    <property type="match status" value="1"/>
</dbReference>
<dbReference type="PANTHER" id="PTHR43119">
    <property type="entry name" value="ABC TRANSPORT PROTEIN ATP-BINDING COMPONENT-RELATED"/>
    <property type="match status" value="1"/>
</dbReference>
<dbReference type="InterPro" id="IPR003439">
    <property type="entry name" value="ABC_transporter-like_ATP-bd"/>
</dbReference>
<dbReference type="Proteomes" id="UP000279236">
    <property type="component" value="Unassembled WGS sequence"/>
</dbReference>
<feature type="domain" description="ABC transporter" evidence="3">
    <location>
        <begin position="5"/>
        <end position="238"/>
    </location>
</feature>
<dbReference type="EMBL" id="RSCE01000007">
    <property type="protein sequence ID" value="RSH80927.1"/>
    <property type="molecule type" value="Genomic_DNA"/>
</dbReference>
<dbReference type="RefSeq" id="XP_028475646.1">
    <property type="nucleotide sequence ID" value="XM_028623672.1"/>
</dbReference>